<dbReference type="Proteomes" id="UP001501407">
    <property type="component" value="Unassembled WGS sequence"/>
</dbReference>
<accession>A0ABP9MJK0</accession>
<feature type="region of interest" description="Disordered" evidence="1">
    <location>
        <begin position="1"/>
        <end position="28"/>
    </location>
</feature>
<gene>
    <name evidence="2" type="ORF">GCM10025760_27900</name>
</gene>
<sequence length="367" mass="40438">MRPKTMGGTDAAPQHPLLPDGGRSRLDRGFSTIGARAHVPREDGEQARRMPPMRLLRHDDLVLLGVGPRRLATALRTGSVVKVRPGVFVRGDAWNAAKPEARAVARAQALTAVSTIPPVVSHETAAAVHGLPLYRADDRERVHVIAASGRPGAAAGVIRHRGELPDDHVIELEGMRVTSLVRTVADVARTTTFEQGVTITDAALREHFVTGPGRYDFDGAEDFRQRVLEIVRRAPHGQTRARRVLDFADGRAQLPGESISRIRLRDLGFRAIQLQVPVAGPRNTTYFVDFGLEEITALGEFDGAIKYVDGRLLDGRTSSQALDEEKQREDWIRGTTQRRFARWGWPHLRTAAQLGARLEAFGIRPLC</sequence>
<evidence type="ECO:0008006" key="4">
    <source>
        <dbReference type="Google" id="ProtNLM"/>
    </source>
</evidence>
<evidence type="ECO:0000313" key="3">
    <source>
        <dbReference type="Proteomes" id="UP001501407"/>
    </source>
</evidence>
<reference evidence="3" key="1">
    <citation type="journal article" date="2019" name="Int. J. Syst. Evol. Microbiol.">
        <title>The Global Catalogue of Microorganisms (GCM) 10K type strain sequencing project: providing services to taxonomists for standard genome sequencing and annotation.</title>
        <authorList>
            <consortium name="The Broad Institute Genomics Platform"/>
            <consortium name="The Broad Institute Genome Sequencing Center for Infectious Disease"/>
            <person name="Wu L."/>
            <person name="Ma J."/>
        </authorList>
    </citation>
    <scope>NUCLEOTIDE SEQUENCE [LARGE SCALE GENOMIC DNA]</scope>
    <source>
        <strain evidence="3">JCM 18959</strain>
    </source>
</reference>
<proteinExistence type="predicted"/>
<dbReference type="EMBL" id="BAABKZ010000002">
    <property type="protein sequence ID" value="GAA5095497.1"/>
    <property type="molecule type" value="Genomic_DNA"/>
</dbReference>
<organism evidence="2 3">
    <name type="scientific">Microbacterium yannicii</name>
    <dbReference type="NCBI Taxonomy" id="671622"/>
    <lineage>
        <taxon>Bacteria</taxon>
        <taxon>Bacillati</taxon>
        <taxon>Actinomycetota</taxon>
        <taxon>Actinomycetes</taxon>
        <taxon>Micrococcales</taxon>
        <taxon>Microbacteriaceae</taxon>
        <taxon>Microbacterium</taxon>
    </lineage>
</organism>
<evidence type="ECO:0000313" key="2">
    <source>
        <dbReference type="EMBL" id="GAA5095497.1"/>
    </source>
</evidence>
<evidence type="ECO:0000256" key="1">
    <source>
        <dbReference type="SAM" id="MobiDB-lite"/>
    </source>
</evidence>
<keyword evidence="3" id="KW-1185">Reference proteome</keyword>
<name>A0ABP9MJK0_9MICO</name>
<comment type="caution">
    <text evidence="2">The sequence shown here is derived from an EMBL/GenBank/DDBJ whole genome shotgun (WGS) entry which is preliminary data.</text>
</comment>
<protein>
    <recommendedName>
        <fullName evidence="4">Transcriptional regulator, AbiEi antitoxin, Type IV TA system</fullName>
    </recommendedName>
</protein>